<keyword evidence="6" id="KW-1185">Reference proteome</keyword>
<dbReference type="Gene3D" id="1.10.287.70">
    <property type="match status" value="1"/>
</dbReference>
<accession>A0A4Q5J6T3</accession>
<keyword evidence="5" id="KW-0406">Ion transport</keyword>
<dbReference type="Proteomes" id="UP000291189">
    <property type="component" value="Unassembled WGS sequence"/>
</dbReference>
<keyword evidence="2" id="KW-0472">Membrane</keyword>
<feature type="transmembrane region" description="Helical" evidence="2">
    <location>
        <begin position="63"/>
        <end position="87"/>
    </location>
</feature>
<dbReference type="PROSITE" id="PS51201">
    <property type="entry name" value="RCK_N"/>
    <property type="match status" value="1"/>
</dbReference>
<dbReference type="PANTHER" id="PTHR43833:SF9">
    <property type="entry name" value="POTASSIUM CHANNEL PROTEIN YUGO-RELATED"/>
    <property type="match status" value="1"/>
</dbReference>
<evidence type="ECO:0000256" key="2">
    <source>
        <dbReference type="SAM" id="Phobius"/>
    </source>
</evidence>
<dbReference type="InterPro" id="IPR003148">
    <property type="entry name" value="RCK_N"/>
</dbReference>
<feature type="domain" description="RCK C-terminal" evidence="4">
    <location>
        <begin position="252"/>
        <end position="338"/>
    </location>
</feature>
<dbReference type="SUPFAM" id="SSF81324">
    <property type="entry name" value="Voltage-gated potassium channels"/>
    <property type="match status" value="1"/>
</dbReference>
<keyword evidence="5" id="KW-0407">Ion channel</keyword>
<dbReference type="SUPFAM" id="SSF51735">
    <property type="entry name" value="NAD(P)-binding Rossmann-fold domains"/>
    <property type="match status" value="1"/>
</dbReference>
<dbReference type="GO" id="GO:0008324">
    <property type="term" value="F:monoatomic cation transmembrane transporter activity"/>
    <property type="evidence" value="ECO:0007669"/>
    <property type="project" value="InterPro"/>
</dbReference>
<protein>
    <submittedName>
        <fullName evidence="5">Potassium channel protein</fullName>
    </submittedName>
</protein>
<dbReference type="InterPro" id="IPR036291">
    <property type="entry name" value="NAD(P)-bd_dom_sf"/>
</dbReference>
<dbReference type="InterPro" id="IPR050721">
    <property type="entry name" value="Trk_Ktr_HKT_K-transport"/>
</dbReference>
<gene>
    <name evidence="5" type="ORF">ETU37_03765</name>
</gene>
<evidence type="ECO:0000259" key="4">
    <source>
        <dbReference type="PROSITE" id="PS51202"/>
    </source>
</evidence>
<dbReference type="Pfam" id="PF02254">
    <property type="entry name" value="TrkA_N"/>
    <property type="match status" value="1"/>
</dbReference>
<dbReference type="PROSITE" id="PS51202">
    <property type="entry name" value="RCK_C"/>
    <property type="match status" value="1"/>
</dbReference>
<dbReference type="OrthoDB" id="9781411at2"/>
<evidence type="ECO:0000256" key="1">
    <source>
        <dbReference type="ARBA" id="ARBA00004651"/>
    </source>
</evidence>
<dbReference type="Gene3D" id="3.40.50.720">
    <property type="entry name" value="NAD(P)-binding Rossmann-like Domain"/>
    <property type="match status" value="1"/>
</dbReference>
<dbReference type="EMBL" id="SDPU01000011">
    <property type="protein sequence ID" value="RYU14367.1"/>
    <property type="molecule type" value="Genomic_DNA"/>
</dbReference>
<proteinExistence type="predicted"/>
<comment type="subcellular location">
    <subcellularLocation>
        <location evidence="1">Cell membrane</location>
        <topology evidence="1">Multi-pass membrane protein</topology>
    </subcellularLocation>
</comment>
<sequence length="338" mass="36350">MRFAEHVESVRRIERALLALAVVTIFGTVGYLLLGFTLLEALYQTVTTVATVGFREVRPLSAAGQVFTMVLIVLGVGTVLYNLGVILEAVTEGHLRVYLERQRMDKHIAALNGHVIICGFGRVGRAAAEFLAASGHPVVVVDSDAGRLEQLGHGLMHHVCGDVTDDAVLRDAGIERARALIAALDTDTDTVYVTLSARAIRPELVIISRARTAEAKAKMLLAGASRAINPQRIGGRRMAAFALQPDVAEFLDVVMHDEDLDFRIQQVRVDDGSRLVGHSLSELRVEESTGALLLAVRRGAGQPFEPHPPSTMVVPPGAVLIALGTPAELDELARLGSR</sequence>
<organism evidence="5 6">
    <name type="scientific">Nocardioides iriomotensis</name>
    <dbReference type="NCBI Taxonomy" id="715784"/>
    <lineage>
        <taxon>Bacteria</taxon>
        <taxon>Bacillati</taxon>
        <taxon>Actinomycetota</taxon>
        <taxon>Actinomycetes</taxon>
        <taxon>Propionibacteriales</taxon>
        <taxon>Nocardioidaceae</taxon>
        <taxon>Nocardioides</taxon>
    </lineage>
</organism>
<keyword evidence="5" id="KW-0813">Transport</keyword>
<dbReference type="Pfam" id="PF02080">
    <property type="entry name" value="TrkA_C"/>
    <property type="match status" value="1"/>
</dbReference>
<feature type="domain" description="RCK N-terminal" evidence="3">
    <location>
        <begin position="112"/>
        <end position="228"/>
    </location>
</feature>
<dbReference type="GO" id="GO:0005886">
    <property type="term" value="C:plasma membrane"/>
    <property type="evidence" value="ECO:0007669"/>
    <property type="project" value="UniProtKB-SubCell"/>
</dbReference>
<reference evidence="5 6" key="1">
    <citation type="submission" date="2019-01" db="EMBL/GenBank/DDBJ databases">
        <title>Nocardioides guangzhouensis sp. nov., an actinobacterium isolated from soil.</title>
        <authorList>
            <person name="Fu Y."/>
            <person name="Cai Y."/>
            <person name="Lin Z."/>
            <person name="Chen P."/>
        </authorList>
    </citation>
    <scope>NUCLEOTIDE SEQUENCE [LARGE SCALE GENOMIC DNA]</scope>
    <source>
        <strain evidence="5 6">NBRC 105384</strain>
    </source>
</reference>
<feature type="transmembrane region" description="Helical" evidence="2">
    <location>
        <begin position="16"/>
        <end position="43"/>
    </location>
</feature>
<comment type="caution">
    <text evidence="5">The sequence shown here is derived from an EMBL/GenBank/DDBJ whole genome shotgun (WGS) entry which is preliminary data.</text>
</comment>
<dbReference type="GO" id="GO:0006813">
    <property type="term" value="P:potassium ion transport"/>
    <property type="evidence" value="ECO:0007669"/>
    <property type="project" value="InterPro"/>
</dbReference>
<name>A0A4Q5J6T3_9ACTN</name>
<dbReference type="AlphaFoldDB" id="A0A4Q5J6T3"/>
<dbReference type="PANTHER" id="PTHR43833">
    <property type="entry name" value="POTASSIUM CHANNEL PROTEIN 2-RELATED-RELATED"/>
    <property type="match status" value="1"/>
</dbReference>
<dbReference type="Pfam" id="PF07885">
    <property type="entry name" value="Ion_trans_2"/>
    <property type="match status" value="1"/>
</dbReference>
<keyword evidence="2" id="KW-0812">Transmembrane</keyword>
<evidence type="ECO:0000313" key="5">
    <source>
        <dbReference type="EMBL" id="RYU14367.1"/>
    </source>
</evidence>
<keyword evidence="2" id="KW-1133">Transmembrane helix</keyword>
<evidence type="ECO:0000259" key="3">
    <source>
        <dbReference type="PROSITE" id="PS51201"/>
    </source>
</evidence>
<dbReference type="Gene3D" id="3.30.70.1450">
    <property type="entry name" value="Regulator of K+ conductance, C-terminal domain"/>
    <property type="match status" value="1"/>
</dbReference>
<dbReference type="InterPro" id="IPR013099">
    <property type="entry name" value="K_chnl_dom"/>
</dbReference>
<dbReference type="InterPro" id="IPR036721">
    <property type="entry name" value="RCK_C_sf"/>
</dbReference>
<dbReference type="SUPFAM" id="SSF116726">
    <property type="entry name" value="TrkA C-terminal domain-like"/>
    <property type="match status" value="1"/>
</dbReference>
<evidence type="ECO:0000313" key="6">
    <source>
        <dbReference type="Proteomes" id="UP000291189"/>
    </source>
</evidence>
<dbReference type="InterPro" id="IPR006037">
    <property type="entry name" value="RCK_C"/>
</dbReference>